<dbReference type="HAMAP" id="MF_00657">
    <property type="entry name" value="Hydroxyl_YbiX"/>
    <property type="match status" value="1"/>
</dbReference>
<dbReference type="InterPro" id="IPR005123">
    <property type="entry name" value="Oxoglu/Fe-dep_dioxygenase_dom"/>
</dbReference>
<protein>
    <submittedName>
        <fullName evidence="9">PKHD-type hydroxylase</fullName>
        <ecNumber evidence="9">1.14.11.-</ecNumber>
    </submittedName>
</protein>
<evidence type="ECO:0000259" key="8">
    <source>
        <dbReference type="PROSITE" id="PS51471"/>
    </source>
</evidence>
<evidence type="ECO:0000256" key="1">
    <source>
        <dbReference type="ARBA" id="ARBA00001961"/>
    </source>
</evidence>
<dbReference type="GO" id="GO:0006974">
    <property type="term" value="P:DNA damage response"/>
    <property type="evidence" value="ECO:0007669"/>
    <property type="project" value="TreeGrafter"/>
</dbReference>
<dbReference type="EC" id="1.14.11.-" evidence="9"/>
<dbReference type="AlphaFoldDB" id="A0A839SQT0"/>
<proteinExistence type="inferred from homology"/>
<comment type="cofactor">
    <cofactor evidence="7">
        <name>Fe(2+)</name>
        <dbReference type="ChEBI" id="CHEBI:29033"/>
    </cofactor>
    <text evidence="7">Binds 1 Fe(2+) ion per subunit.</text>
</comment>
<dbReference type="InterPro" id="IPR044862">
    <property type="entry name" value="Pro_4_hyd_alph_FE2OG_OXY"/>
</dbReference>
<comment type="caution">
    <text evidence="9">The sequence shown here is derived from an EMBL/GenBank/DDBJ whole genome shotgun (WGS) entry which is preliminary data.</text>
</comment>
<dbReference type="SUPFAM" id="SSF51197">
    <property type="entry name" value="Clavaminate synthase-like"/>
    <property type="match status" value="1"/>
</dbReference>
<dbReference type="Proteomes" id="UP000581135">
    <property type="component" value="Unassembled WGS sequence"/>
</dbReference>
<evidence type="ECO:0000313" key="9">
    <source>
        <dbReference type="EMBL" id="MBB3065161.1"/>
    </source>
</evidence>
<keyword evidence="5 7" id="KW-0560">Oxidoreductase</keyword>
<dbReference type="EMBL" id="JACHXA010000003">
    <property type="protein sequence ID" value="MBB3065161.1"/>
    <property type="molecule type" value="Genomic_DNA"/>
</dbReference>
<evidence type="ECO:0000256" key="6">
    <source>
        <dbReference type="ARBA" id="ARBA00023004"/>
    </source>
</evidence>
<evidence type="ECO:0000256" key="3">
    <source>
        <dbReference type="ARBA" id="ARBA00022896"/>
    </source>
</evidence>
<dbReference type="GO" id="GO:0005506">
    <property type="term" value="F:iron ion binding"/>
    <property type="evidence" value="ECO:0007669"/>
    <property type="project" value="UniProtKB-UniRule"/>
</dbReference>
<organism evidence="9 10">
    <name type="scientific">Limibacillus halophilus</name>
    <dbReference type="NCBI Taxonomy" id="1579333"/>
    <lineage>
        <taxon>Bacteria</taxon>
        <taxon>Pseudomonadati</taxon>
        <taxon>Pseudomonadota</taxon>
        <taxon>Alphaproteobacteria</taxon>
        <taxon>Rhodospirillales</taxon>
        <taxon>Rhodovibrionaceae</taxon>
        <taxon>Limibacillus</taxon>
    </lineage>
</organism>
<feature type="binding site" evidence="7">
    <location>
        <position position="98"/>
    </location>
    <ligand>
        <name>Fe cation</name>
        <dbReference type="ChEBI" id="CHEBI:24875"/>
    </ligand>
</feature>
<dbReference type="Gene3D" id="4.10.860.20">
    <property type="entry name" value="Rabenosyn, Rab binding domain"/>
    <property type="match status" value="1"/>
</dbReference>
<dbReference type="PROSITE" id="PS51471">
    <property type="entry name" value="FE2OG_OXY"/>
    <property type="match status" value="1"/>
</dbReference>
<dbReference type="NCBIfam" id="NF003974">
    <property type="entry name" value="PRK05467.1-3"/>
    <property type="match status" value="1"/>
</dbReference>
<gene>
    <name evidence="9" type="ORF">FHR98_001440</name>
</gene>
<dbReference type="GO" id="GO:0031418">
    <property type="term" value="F:L-ascorbic acid binding"/>
    <property type="evidence" value="ECO:0007669"/>
    <property type="project" value="UniProtKB-KW"/>
</dbReference>
<dbReference type="Pfam" id="PF13640">
    <property type="entry name" value="2OG-FeII_Oxy_3"/>
    <property type="match status" value="1"/>
</dbReference>
<comment type="cofactor">
    <cofactor evidence="1 7">
        <name>L-ascorbate</name>
        <dbReference type="ChEBI" id="CHEBI:38290"/>
    </cofactor>
</comment>
<evidence type="ECO:0000313" key="10">
    <source>
        <dbReference type="Proteomes" id="UP000581135"/>
    </source>
</evidence>
<feature type="binding site" evidence="7">
    <location>
        <position position="96"/>
    </location>
    <ligand>
        <name>Fe cation</name>
        <dbReference type="ChEBI" id="CHEBI:24875"/>
    </ligand>
</feature>
<keyword evidence="3 7" id="KW-0847">Vitamin C</keyword>
<dbReference type="PANTHER" id="PTHR41536">
    <property type="entry name" value="PKHD-TYPE HYDROXYLASE YBIX"/>
    <property type="match status" value="1"/>
</dbReference>
<feature type="binding site" evidence="7">
    <location>
        <position position="166"/>
    </location>
    <ligand>
        <name>2-oxoglutarate</name>
        <dbReference type="ChEBI" id="CHEBI:16810"/>
    </ligand>
</feature>
<dbReference type="InterPro" id="IPR006620">
    <property type="entry name" value="Pro_4_hyd_alph"/>
</dbReference>
<evidence type="ECO:0000256" key="5">
    <source>
        <dbReference type="ARBA" id="ARBA00023002"/>
    </source>
</evidence>
<evidence type="ECO:0000256" key="7">
    <source>
        <dbReference type="HAMAP-Rule" id="MF_00657"/>
    </source>
</evidence>
<name>A0A839SQT0_9PROT</name>
<sequence length="226" mass="25510">MIFTLPNILTAEEVADINRRIEKAPLSDGGRTAGKANIQRKNNREVTVSSPERKGLDEIVRAALERNNDIRLITQPKFIGNILFSLYGEGAFYHDHSDNTLMSGPERFRADLSATIFLNDPTDYDGGELVLNTDIRPETVKLPKGSIVLYPTTVLHRVNPVQRGERRVAILWLQSLVRSPEQRQALLDIGLAISFFIRSTPQGKEHPEAIRLEKVYGNLVRQWAEI</sequence>
<dbReference type="Pfam" id="PF18331">
    <property type="entry name" value="PKHD_C"/>
    <property type="match status" value="1"/>
</dbReference>
<dbReference type="PANTHER" id="PTHR41536:SF1">
    <property type="entry name" value="PKHD-TYPE HYDROXYLASE YBIX"/>
    <property type="match status" value="1"/>
</dbReference>
<dbReference type="RefSeq" id="WP_183415960.1">
    <property type="nucleotide sequence ID" value="NZ_JACHXA010000003.1"/>
</dbReference>
<dbReference type="InterPro" id="IPR023550">
    <property type="entry name" value="PKHD_hydroxylase"/>
</dbReference>
<evidence type="ECO:0000256" key="2">
    <source>
        <dbReference type="ARBA" id="ARBA00022723"/>
    </source>
</evidence>
<accession>A0A839SQT0</accession>
<feature type="domain" description="Fe2OG dioxygenase" evidence="8">
    <location>
        <begin position="77"/>
        <end position="175"/>
    </location>
</feature>
<keyword evidence="2 7" id="KW-0479">Metal-binding</keyword>
<keyword evidence="6 7" id="KW-0408">Iron</keyword>
<dbReference type="InterPro" id="IPR041097">
    <property type="entry name" value="PKHD_C"/>
</dbReference>
<dbReference type="Gene3D" id="2.60.120.620">
    <property type="entry name" value="q2cbj1_9rhob like domain"/>
    <property type="match status" value="1"/>
</dbReference>
<dbReference type="NCBIfam" id="NF003975">
    <property type="entry name" value="PRK05467.1-4"/>
    <property type="match status" value="1"/>
</dbReference>
<dbReference type="GO" id="GO:0016706">
    <property type="term" value="F:2-oxoglutarate-dependent dioxygenase activity"/>
    <property type="evidence" value="ECO:0007669"/>
    <property type="project" value="UniProtKB-UniRule"/>
</dbReference>
<dbReference type="SMART" id="SM00702">
    <property type="entry name" value="P4Hc"/>
    <property type="match status" value="1"/>
</dbReference>
<keyword evidence="10" id="KW-1185">Reference proteome</keyword>
<feature type="binding site" evidence="7">
    <location>
        <position position="156"/>
    </location>
    <ligand>
        <name>Fe cation</name>
        <dbReference type="ChEBI" id="CHEBI:24875"/>
    </ligand>
</feature>
<evidence type="ECO:0000256" key="4">
    <source>
        <dbReference type="ARBA" id="ARBA00022964"/>
    </source>
</evidence>
<keyword evidence="4 7" id="KW-0223">Dioxygenase</keyword>
<reference evidence="9 10" key="1">
    <citation type="submission" date="2020-08" db="EMBL/GenBank/DDBJ databases">
        <title>Genomic Encyclopedia of Type Strains, Phase III (KMG-III): the genomes of soil and plant-associated and newly described type strains.</title>
        <authorList>
            <person name="Whitman W."/>
        </authorList>
    </citation>
    <scope>NUCLEOTIDE SEQUENCE [LARGE SCALE GENOMIC DNA]</scope>
    <source>
        <strain evidence="9 10">CECT 8803</strain>
    </source>
</reference>
<dbReference type="GO" id="GO:0006879">
    <property type="term" value="P:intracellular iron ion homeostasis"/>
    <property type="evidence" value="ECO:0007669"/>
    <property type="project" value="TreeGrafter"/>
</dbReference>